<evidence type="ECO:0000256" key="1">
    <source>
        <dbReference type="ARBA" id="ARBA00001974"/>
    </source>
</evidence>
<keyword evidence="7 8" id="KW-0503">Monooxygenase</keyword>
<dbReference type="KEGG" id="nsr:NS506_03932"/>
<dbReference type="FunFam" id="3.50.50.60:FF:000228">
    <property type="entry name" value="FAD-containing monooxygenase EthA"/>
    <property type="match status" value="1"/>
</dbReference>
<proteinExistence type="inferred from homology"/>
<organism evidence="8 9">
    <name type="scientific">Nocardia seriolae</name>
    <dbReference type="NCBI Taxonomy" id="37332"/>
    <lineage>
        <taxon>Bacteria</taxon>
        <taxon>Bacillati</taxon>
        <taxon>Actinomycetota</taxon>
        <taxon>Actinomycetes</taxon>
        <taxon>Mycobacteriales</taxon>
        <taxon>Nocardiaceae</taxon>
        <taxon>Nocardia</taxon>
    </lineage>
</organism>
<evidence type="ECO:0000256" key="7">
    <source>
        <dbReference type="ARBA" id="ARBA00023033"/>
    </source>
</evidence>
<keyword evidence="6 8" id="KW-0560">Oxidoreductase</keyword>
<keyword evidence="4" id="KW-0274">FAD</keyword>
<keyword evidence="5" id="KW-0521">NADP</keyword>
<dbReference type="GO" id="GO:0004497">
    <property type="term" value="F:monooxygenase activity"/>
    <property type="evidence" value="ECO:0007669"/>
    <property type="project" value="UniProtKB-KW"/>
</dbReference>
<sequence length="497" mass="54852">MTEHVDVLIVGAGLSGIGAAHHLQDAFPNRSYAILEAREAMGGTWDLFRYPGVRSDSDMHTLGYRFRPWVAAEAIADGPAILDYIRATAAEAGIDKRIRYGHKVTGASWSSEEARWTVGFEHDGIPSTITCDFLYLCSGYYRYDEGYTPEFAGIEDFAGQLVHPQHWPAELDYAGKRVVVIGSGATAVTLVPAMARTAGHVTMLQRSPTYILSVPTVDGIATKLREKLGDRRAYTITRWKNVAVSTLIYQLSQRRPQMMRKFFRNLAVKQLPDGYDVDTHFKPTYNPWDQRLCLVPDGDLFRAIRDGKASVVTDRIARFTADGIELESGAHLPADIVVTATGLDLLALGGIALTVDGREIAPPDTIAYKGMMLGGVPNFAFTIGYTNASWTLKADLVAEFVCRMLRHMDIHGYTQATPWPDPSVTTAPLLDFQAGYVLRAIDRFPKAGSRAPWRLGMNYAQDVITLRHGKIEDGTIRFGRRPARPATVSSDPEQVTA</sequence>
<comment type="similarity">
    <text evidence="2">Belongs to the FAD-binding monooxygenase family.</text>
</comment>
<evidence type="ECO:0000256" key="2">
    <source>
        <dbReference type="ARBA" id="ARBA00010139"/>
    </source>
</evidence>
<dbReference type="PANTHER" id="PTHR43872">
    <property type="entry name" value="MONOOXYGENASE, PUTATIVE (AFU_ORTHOLOGUE AFUA_8G02570)-RELATED"/>
    <property type="match status" value="1"/>
</dbReference>
<dbReference type="AlphaFoldDB" id="A0ABC8AUB2"/>
<accession>A0ABC8AUB2</accession>
<dbReference type="EMBL" id="CP017839">
    <property type="protein sequence ID" value="APA97981.1"/>
    <property type="molecule type" value="Genomic_DNA"/>
</dbReference>
<evidence type="ECO:0000256" key="3">
    <source>
        <dbReference type="ARBA" id="ARBA00022630"/>
    </source>
</evidence>
<gene>
    <name evidence="8" type="primary">ethA</name>
    <name evidence="8" type="ORF">NS506_03932</name>
</gene>
<reference evidence="8 9" key="1">
    <citation type="submission" date="2016-10" db="EMBL/GenBank/DDBJ databases">
        <title>Genome sequence of Nocardia seriolae strain EM150506, isolated from Anguila japonica.</title>
        <authorList>
            <person name="Han H.-J."/>
        </authorList>
    </citation>
    <scope>NUCLEOTIDE SEQUENCE [LARGE SCALE GENOMIC DNA]</scope>
    <source>
        <strain evidence="8 9">EM150506</strain>
    </source>
</reference>
<evidence type="ECO:0000256" key="5">
    <source>
        <dbReference type="ARBA" id="ARBA00022857"/>
    </source>
</evidence>
<dbReference type="Pfam" id="PF00743">
    <property type="entry name" value="FMO-like"/>
    <property type="match status" value="1"/>
</dbReference>
<dbReference type="InterPro" id="IPR036188">
    <property type="entry name" value="FAD/NAD-bd_sf"/>
</dbReference>
<dbReference type="PRINTS" id="PR00411">
    <property type="entry name" value="PNDRDTASEI"/>
</dbReference>
<dbReference type="Pfam" id="PF13450">
    <property type="entry name" value="NAD_binding_8"/>
    <property type="match status" value="1"/>
</dbReference>
<evidence type="ECO:0000256" key="4">
    <source>
        <dbReference type="ARBA" id="ARBA00022827"/>
    </source>
</evidence>
<dbReference type="PANTHER" id="PTHR43872:SF1">
    <property type="entry name" value="MONOOXYGENASE, PUTATIVE (AFU_ORTHOLOGUE AFUA_8G02570)-RELATED"/>
    <property type="match status" value="1"/>
</dbReference>
<dbReference type="EC" id="1.14.13.-" evidence="8"/>
<dbReference type="Gene3D" id="3.50.50.60">
    <property type="entry name" value="FAD/NAD(P)-binding domain"/>
    <property type="match status" value="2"/>
</dbReference>
<name>A0ABC8AUB2_9NOCA</name>
<evidence type="ECO:0000313" key="9">
    <source>
        <dbReference type="Proteomes" id="UP000180166"/>
    </source>
</evidence>
<dbReference type="SUPFAM" id="SSF51905">
    <property type="entry name" value="FAD/NAD(P)-binding domain"/>
    <property type="match status" value="1"/>
</dbReference>
<dbReference type="InterPro" id="IPR051820">
    <property type="entry name" value="FAD-binding_MO"/>
</dbReference>
<evidence type="ECO:0000313" key="8">
    <source>
        <dbReference type="EMBL" id="APA97981.1"/>
    </source>
</evidence>
<dbReference type="Proteomes" id="UP000180166">
    <property type="component" value="Chromosome"/>
</dbReference>
<dbReference type="InterPro" id="IPR020946">
    <property type="entry name" value="Flavin_mOase-like"/>
</dbReference>
<keyword evidence="3" id="KW-0285">Flavoprotein</keyword>
<protein>
    <submittedName>
        <fullName evidence="8">FAD-containing monooxygenase EthA</fullName>
        <ecNumber evidence="8">1.14.13.-</ecNumber>
    </submittedName>
</protein>
<comment type="cofactor">
    <cofactor evidence="1">
        <name>FAD</name>
        <dbReference type="ChEBI" id="CHEBI:57692"/>
    </cofactor>
</comment>
<dbReference type="RefSeq" id="WP_071344043.1">
    <property type="nucleotide sequence ID" value="NZ_CP017839.1"/>
</dbReference>
<evidence type="ECO:0000256" key="6">
    <source>
        <dbReference type="ARBA" id="ARBA00023002"/>
    </source>
</evidence>